<dbReference type="KEGG" id="arac:E0W69_006415"/>
<organism evidence="2 3">
    <name type="scientific">Rhizosphaericola mali</name>
    <dbReference type="NCBI Taxonomy" id="2545455"/>
    <lineage>
        <taxon>Bacteria</taxon>
        <taxon>Pseudomonadati</taxon>
        <taxon>Bacteroidota</taxon>
        <taxon>Chitinophagia</taxon>
        <taxon>Chitinophagales</taxon>
        <taxon>Chitinophagaceae</taxon>
        <taxon>Rhizosphaericola</taxon>
    </lineage>
</organism>
<dbReference type="Gene3D" id="1.10.490.10">
    <property type="entry name" value="Globins"/>
    <property type="match status" value="1"/>
</dbReference>
<evidence type="ECO:0000256" key="1">
    <source>
        <dbReference type="SAM" id="SignalP"/>
    </source>
</evidence>
<feature type="chain" id="PRO_5024455942" evidence="1">
    <location>
        <begin position="21"/>
        <end position="203"/>
    </location>
</feature>
<dbReference type="InterPro" id="IPR012292">
    <property type="entry name" value="Globin/Proto"/>
</dbReference>
<reference evidence="2 3" key="1">
    <citation type="submission" date="2019-09" db="EMBL/GenBank/DDBJ databases">
        <title>Complete genome sequence of Arachidicoccus sp. B3-10 isolated from apple orchard soil.</title>
        <authorList>
            <person name="Kim H.S."/>
            <person name="Han K.-I."/>
            <person name="Suh M.K."/>
            <person name="Lee K.C."/>
            <person name="Eom M.K."/>
            <person name="Kim J.-S."/>
            <person name="Kang S.W."/>
            <person name="Sin Y."/>
            <person name="Lee J.-S."/>
        </authorList>
    </citation>
    <scope>NUCLEOTIDE SEQUENCE [LARGE SCALE GENOMIC DNA]</scope>
    <source>
        <strain evidence="2 3">B3-10</strain>
    </source>
</reference>
<evidence type="ECO:0000313" key="3">
    <source>
        <dbReference type="Proteomes" id="UP000292424"/>
    </source>
</evidence>
<name>A0A5P2FXQ6_9BACT</name>
<dbReference type="AlphaFoldDB" id="A0A5P2FXQ6"/>
<accession>A0A5P2FXQ6</accession>
<gene>
    <name evidence="2" type="ORF">E0W69_006415</name>
</gene>
<keyword evidence="1" id="KW-0732">Signal</keyword>
<dbReference type="RefSeq" id="WP_131329202.1">
    <property type="nucleotide sequence ID" value="NZ_CP044016.1"/>
</dbReference>
<dbReference type="Proteomes" id="UP000292424">
    <property type="component" value="Chromosome"/>
</dbReference>
<feature type="signal peptide" evidence="1">
    <location>
        <begin position="1"/>
        <end position="20"/>
    </location>
</feature>
<proteinExistence type="predicted"/>
<dbReference type="GO" id="GO:0020037">
    <property type="term" value="F:heme binding"/>
    <property type="evidence" value="ECO:0007669"/>
    <property type="project" value="InterPro"/>
</dbReference>
<sequence>MKSKLFIICASLLSFSYVISSCKKSDDTMQAATLYDTLGWFVQGASSSMSITGQGTKLINDPANSGTTIQAGRLAIRTVVDSAIFVIAGDPQMDPYFATLLTEVGAGNLTGFTALSKTFTDFLEQAISGQQIYKGLSMTAAHNHSTNVRFGSTTTPTADSSDFNQFVSDIATAATTQVGVPSGVVKELGALLYTTEGAVVQSK</sequence>
<dbReference type="OrthoDB" id="792423at2"/>
<evidence type="ECO:0000313" key="2">
    <source>
        <dbReference type="EMBL" id="QES88314.1"/>
    </source>
</evidence>
<dbReference type="EMBL" id="CP044016">
    <property type="protein sequence ID" value="QES88314.1"/>
    <property type="molecule type" value="Genomic_DNA"/>
</dbReference>
<protein>
    <submittedName>
        <fullName evidence="2">Group 1 truncated hemoglobin</fullName>
    </submittedName>
</protein>
<dbReference type="PROSITE" id="PS51257">
    <property type="entry name" value="PROKAR_LIPOPROTEIN"/>
    <property type="match status" value="1"/>
</dbReference>
<dbReference type="GO" id="GO:0019825">
    <property type="term" value="F:oxygen binding"/>
    <property type="evidence" value="ECO:0007669"/>
    <property type="project" value="InterPro"/>
</dbReference>
<keyword evidence="3" id="KW-1185">Reference proteome</keyword>